<dbReference type="Proteomes" id="UP001319200">
    <property type="component" value="Unassembled WGS sequence"/>
</dbReference>
<comment type="caution">
    <text evidence="3">The sequence shown here is derived from an EMBL/GenBank/DDBJ whole genome shotgun (WGS) entry which is preliminary data.</text>
</comment>
<evidence type="ECO:0000259" key="2">
    <source>
        <dbReference type="Pfam" id="PF06580"/>
    </source>
</evidence>
<dbReference type="SUPFAM" id="SSF55874">
    <property type="entry name" value="ATPase domain of HSP90 chaperone/DNA topoisomerase II/histidine kinase"/>
    <property type="match status" value="1"/>
</dbReference>
<dbReference type="Gene3D" id="3.30.565.10">
    <property type="entry name" value="Histidine kinase-like ATPase, C-terminal domain"/>
    <property type="match status" value="1"/>
</dbReference>
<feature type="domain" description="Signal transduction histidine kinase internal region" evidence="2">
    <location>
        <begin position="181"/>
        <end position="257"/>
    </location>
</feature>
<accession>A0AAP2DQ34</accession>
<proteinExistence type="predicted"/>
<feature type="transmembrane region" description="Helical" evidence="1">
    <location>
        <begin position="95"/>
        <end position="116"/>
    </location>
</feature>
<reference evidence="3 4" key="1">
    <citation type="submission" date="2021-05" db="EMBL/GenBank/DDBJ databases">
        <title>A Polyphasic approach of four new species of the genus Ohtaekwangia: Ohtaekwangia histidinii sp. nov., Ohtaekwangia cretensis sp. nov., Ohtaekwangia indiensis sp. nov., Ohtaekwangia reichenbachii sp. nov. from diverse environment.</title>
        <authorList>
            <person name="Octaviana S."/>
        </authorList>
    </citation>
    <scope>NUCLEOTIDE SEQUENCE [LARGE SCALE GENOMIC DNA]</scope>
    <source>
        <strain evidence="3 4">PWU4</strain>
    </source>
</reference>
<organism evidence="3 4">
    <name type="scientific">Chryseosolibacter histidini</name>
    <dbReference type="NCBI Taxonomy" id="2782349"/>
    <lineage>
        <taxon>Bacteria</taxon>
        <taxon>Pseudomonadati</taxon>
        <taxon>Bacteroidota</taxon>
        <taxon>Cytophagia</taxon>
        <taxon>Cytophagales</taxon>
        <taxon>Chryseotaleaceae</taxon>
        <taxon>Chryseosolibacter</taxon>
    </lineage>
</organism>
<feature type="transmembrane region" description="Helical" evidence="1">
    <location>
        <begin position="30"/>
        <end position="52"/>
    </location>
</feature>
<sequence>MNSGNSVTPGALPVQPSKYNWLFKYKLYHIPFWFVYHYLWWSLTIGSAWMALHNAFFSPYAIKNCFYVIFQAIGVYFNLYFLMPRFLEKGYYVRYIGLLILTILCTAALIVPGYYVSAWVAGDTMQNLYQADPGQYVRFFKINTFPSTVASTTLAMSIKLTKNWIQAKRKEQLLEKEKLETELKFLRSQFNPHFLFNTINSIFVLIHKNPSMASESLAKFSDLLRYQLYECNEQQIPLSQELTYLENFIELQKLRQDHNHVEMTLDISQHPAGDLAIAPFVLIPFIENAFKHVSQRKDQANWIRMDLRFDHHSLHLDITNSISAQYQSRELIHHGGIGLKNVQRRLDLIYPGKHDLKIQRDSDQFRVTLQLQLSRISTPEPVSIEV</sequence>
<dbReference type="GO" id="GO:0000155">
    <property type="term" value="F:phosphorelay sensor kinase activity"/>
    <property type="evidence" value="ECO:0007669"/>
    <property type="project" value="InterPro"/>
</dbReference>
<dbReference type="RefSeq" id="WP_254169129.1">
    <property type="nucleotide sequence ID" value="NZ_JAHESF010000041.1"/>
</dbReference>
<dbReference type="InterPro" id="IPR010559">
    <property type="entry name" value="Sig_transdc_His_kin_internal"/>
</dbReference>
<keyword evidence="1" id="KW-0812">Transmembrane</keyword>
<name>A0AAP2DQ34_9BACT</name>
<dbReference type="EMBL" id="JAHESF010000041">
    <property type="protein sequence ID" value="MBT1700470.1"/>
    <property type="molecule type" value="Genomic_DNA"/>
</dbReference>
<dbReference type="PANTHER" id="PTHR34220:SF7">
    <property type="entry name" value="SENSOR HISTIDINE KINASE YPDA"/>
    <property type="match status" value="1"/>
</dbReference>
<dbReference type="AlphaFoldDB" id="A0AAP2DQ34"/>
<keyword evidence="1" id="KW-1133">Transmembrane helix</keyword>
<dbReference type="Pfam" id="PF06580">
    <property type="entry name" value="His_kinase"/>
    <property type="match status" value="1"/>
</dbReference>
<evidence type="ECO:0000313" key="4">
    <source>
        <dbReference type="Proteomes" id="UP001319200"/>
    </source>
</evidence>
<keyword evidence="3" id="KW-0808">Transferase</keyword>
<keyword evidence="4" id="KW-1185">Reference proteome</keyword>
<keyword evidence="3" id="KW-0418">Kinase</keyword>
<dbReference type="InterPro" id="IPR036890">
    <property type="entry name" value="HATPase_C_sf"/>
</dbReference>
<dbReference type="PANTHER" id="PTHR34220">
    <property type="entry name" value="SENSOR HISTIDINE KINASE YPDA"/>
    <property type="match status" value="1"/>
</dbReference>
<gene>
    <name evidence="3" type="ORF">KK083_26520</name>
</gene>
<protein>
    <submittedName>
        <fullName evidence="3">Histidine kinase</fullName>
    </submittedName>
</protein>
<dbReference type="GO" id="GO:0016020">
    <property type="term" value="C:membrane"/>
    <property type="evidence" value="ECO:0007669"/>
    <property type="project" value="InterPro"/>
</dbReference>
<keyword evidence="1" id="KW-0472">Membrane</keyword>
<dbReference type="InterPro" id="IPR050640">
    <property type="entry name" value="Bact_2-comp_sensor_kinase"/>
</dbReference>
<evidence type="ECO:0000313" key="3">
    <source>
        <dbReference type="EMBL" id="MBT1700470.1"/>
    </source>
</evidence>
<feature type="transmembrane region" description="Helical" evidence="1">
    <location>
        <begin position="64"/>
        <end position="83"/>
    </location>
</feature>
<evidence type="ECO:0000256" key="1">
    <source>
        <dbReference type="SAM" id="Phobius"/>
    </source>
</evidence>